<dbReference type="AlphaFoldDB" id="A0A9E7EEL3"/>
<gene>
    <name evidence="1" type="ORF">MUK42_33871</name>
</gene>
<dbReference type="EMBL" id="CP097502">
    <property type="protein sequence ID" value="URD75940.1"/>
    <property type="molecule type" value="Genomic_DNA"/>
</dbReference>
<protein>
    <submittedName>
        <fullName evidence="1">Uncharacterized protein</fullName>
    </submittedName>
</protein>
<evidence type="ECO:0000313" key="1">
    <source>
        <dbReference type="EMBL" id="URD75940.1"/>
    </source>
</evidence>
<keyword evidence="2" id="KW-1185">Reference proteome</keyword>
<evidence type="ECO:0000313" key="2">
    <source>
        <dbReference type="Proteomes" id="UP001055439"/>
    </source>
</evidence>
<sequence length="134" mass="14843">MSGFGYLGSSSGREVEQKTNVTIKNKSICTLIVDAMDGIPMNNYRLQSTALLASAHFKILKSTRRTKYPVLVGPTSQLATRWKAKQRSSWSRRIHQLVAESSFDVDPFGGAHFFFPSLSRAGEMITRVSSNSTP</sequence>
<accession>A0A9E7EEL3</accession>
<proteinExistence type="predicted"/>
<organism evidence="1 2">
    <name type="scientific">Musa troglodytarum</name>
    <name type="common">fe'i banana</name>
    <dbReference type="NCBI Taxonomy" id="320322"/>
    <lineage>
        <taxon>Eukaryota</taxon>
        <taxon>Viridiplantae</taxon>
        <taxon>Streptophyta</taxon>
        <taxon>Embryophyta</taxon>
        <taxon>Tracheophyta</taxon>
        <taxon>Spermatophyta</taxon>
        <taxon>Magnoliopsida</taxon>
        <taxon>Liliopsida</taxon>
        <taxon>Zingiberales</taxon>
        <taxon>Musaceae</taxon>
        <taxon>Musa</taxon>
    </lineage>
</organism>
<dbReference type="Proteomes" id="UP001055439">
    <property type="component" value="Chromosome 1"/>
</dbReference>
<name>A0A9E7EEL3_9LILI</name>
<reference evidence="1" key="1">
    <citation type="submission" date="2022-05" db="EMBL/GenBank/DDBJ databases">
        <title>The Musa troglodytarum L. genome provides insights into the mechanism of non-climacteric behaviour and enrichment of carotenoids.</title>
        <authorList>
            <person name="Wang J."/>
        </authorList>
    </citation>
    <scope>NUCLEOTIDE SEQUENCE</scope>
    <source>
        <tissue evidence="1">Leaf</tissue>
    </source>
</reference>